<dbReference type="GO" id="GO:0005507">
    <property type="term" value="F:copper ion binding"/>
    <property type="evidence" value="ECO:0007669"/>
    <property type="project" value="InterPro"/>
</dbReference>
<keyword evidence="1 3" id="KW-0732">Signal</keyword>
<protein>
    <submittedName>
        <fullName evidence="5">Copper resistance protein CopC</fullName>
    </submittedName>
</protein>
<accession>A0A6B8M287</accession>
<evidence type="ECO:0000256" key="1">
    <source>
        <dbReference type="ARBA" id="ARBA00022729"/>
    </source>
</evidence>
<sequence>MSKLLTNGVLAALALAATQTPAGAHVALVDSVPAKRQEVMHEMPRIRLIFSGKADALYSTVALADEKGRVLAEATQKEASHEMTLPPQALSSGAYQIRYRVLATDGDVVEGRVDFVVSDMFPSASYQEAAAPPSD</sequence>
<dbReference type="InterPro" id="IPR014756">
    <property type="entry name" value="Ig_E-set"/>
</dbReference>
<dbReference type="SUPFAM" id="SSF81296">
    <property type="entry name" value="E set domains"/>
    <property type="match status" value="1"/>
</dbReference>
<dbReference type="InterPro" id="IPR007348">
    <property type="entry name" value="CopC_dom"/>
</dbReference>
<name>A0A6B8M287_9HYPH</name>
<dbReference type="GO" id="GO:0042597">
    <property type="term" value="C:periplasmic space"/>
    <property type="evidence" value="ECO:0007669"/>
    <property type="project" value="InterPro"/>
</dbReference>
<dbReference type="GO" id="GO:0046688">
    <property type="term" value="P:response to copper ion"/>
    <property type="evidence" value="ECO:0007669"/>
    <property type="project" value="InterPro"/>
</dbReference>
<feature type="chain" id="PRO_5025595020" evidence="3">
    <location>
        <begin position="25"/>
        <end position="135"/>
    </location>
</feature>
<evidence type="ECO:0000313" key="6">
    <source>
        <dbReference type="Proteomes" id="UP000422569"/>
    </source>
</evidence>
<dbReference type="Gene3D" id="2.60.40.1220">
    <property type="match status" value="1"/>
</dbReference>
<dbReference type="EMBL" id="CP044331">
    <property type="protein sequence ID" value="QGM98967.1"/>
    <property type="molecule type" value="Genomic_DNA"/>
</dbReference>
<reference evidence="5 6" key="1">
    <citation type="submission" date="2019-09" db="EMBL/GenBank/DDBJ databases">
        <title>Isolation and complete genome sequencing of Methylocystis species.</title>
        <authorList>
            <person name="Rumah B.L."/>
            <person name="Stead C.E."/>
            <person name="Stevens B.C."/>
            <person name="Minton N.P."/>
            <person name="Grosse-Honebrink A."/>
            <person name="Zhang Y."/>
        </authorList>
    </citation>
    <scope>NUCLEOTIDE SEQUENCE [LARGE SCALE GENOMIC DNA]</scope>
    <source>
        <strain evidence="5 6">BRCS2</strain>
    </source>
</reference>
<dbReference type="Proteomes" id="UP000422569">
    <property type="component" value="Chromosome"/>
</dbReference>
<evidence type="ECO:0000313" key="5">
    <source>
        <dbReference type="EMBL" id="QGM98967.1"/>
    </source>
</evidence>
<feature type="domain" description="CopC" evidence="4">
    <location>
        <begin position="25"/>
        <end position="117"/>
    </location>
</feature>
<evidence type="ECO:0000259" key="4">
    <source>
        <dbReference type="Pfam" id="PF04234"/>
    </source>
</evidence>
<keyword evidence="6" id="KW-1185">Reference proteome</keyword>
<dbReference type="RefSeq" id="WP_016921023.1">
    <property type="nucleotide sequence ID" value="NZ_CP044331.1"/>
</dbReference>
<keyword evidence="2" id="KW-0186">Copper</keyword>
<dbReference type="KEGG" id="mpar:F7D14_16725"/>
<proteinExistence type="predicted"/>
<organism evidence="5 6">
    <name type="scientific">Methylocystis parvus</name>
    <dbReference type="NCBI Taxonomy" id="134"/>
    <lineage>
        <taxon>Bacteria</taxon>
        <taxon>Pseudomonadati</taxon>
        <taxon>Pseudomonadota</taxon>
        <taxon>Alphaproteobacteria</taxon>
        <taxon>Hyphomicrobiales</taxon>
        <taxon>Methylocystaceae</taxon>
        <taxon>Methylocystis</taxon>
    </lineage>
</organism>
<feature type="signal peptide" evidence="3">
    <location>
        <begin position="1"/>
        <end position="24"/>
    </location>
</feature>
<dbReference type="Pfam" id="PF04234">
    <property type="entry name" value="CopC"/>
    <property type="match status" value="1"/>
</dbReference>
<evidence type="ECO:0000256" key="2">
    <source>
        <dbReference type="ARBA" id="ARBA00023008"/>
    </source>
</evidence>
<evidence type="ECO:0000256" key="3">
    <source>
        <dbReference type="SAM" id="SignalP"/>
    </source>
</evidence>
<gene>
    <name evidence="5" type="ORF">F7D14_16725</name>
</gene>
<dbReference type="InterPro" id="IPR014755">
    <property type="entry name" value="Cu-Rt/internalin_Ig-like"/>
</dbReference>
<dbReference type="AlphaFoldDB" id="A0A6B8M287"/>